<dbReference type="Pfam" id="PF04932">
    <property type="entry name" value="Wzy_C"/>
    <property type="match status" value="1"/>
</dbReference>
<comment type="caution">
    <text evidence="8">The sequence shown here is derived from an EMBL/GenBank/DDBJ whole genome shotgun (WGS) entry which is preliminary data.</text>
</comment>
<evidence type="ECO:0000256" key="1">
    <source>
        <dbReference type="ARBA" id="ARBA00004141"/>
    </source>
</evidence>
<evidence type="ECO:0000256" key="5">
    <source>
        <dbReference type="SAM" id="MobiDB-lite"/>
    </source>
</evidence>
<feature type="transmembrane region" description="Helical" evidence="6">
    <location>
        <begin position="68"/>
        <end position="87"/>
    </location>
</feature>
<feature type="transmembrane region" description="Helical" evidence="6">
    <location>
        <begin position="99"/>
        <end position="117"/>
    </location>
</feature>
<dbReference type="PANTHER" id="PTHR37422:SF13">
    <property type="entry name" value="LIPOPOLYSACCHARIDE BIOSYNTHESIS PROTEIN PA4999-RELATED"/>
    <property type="match status" value="1"/>
</dbReference>
<feature type="transmembrane region" description="Helical" evidence="6">
    <location>
        <begin position="336"/>
        <end position="362"/>
    </location>
</feature>
<feature type="region of interest" description="Disordered" evidence="5">
    <location>
        <begin position="450"/>
        <end position="469"/>
    </location>
</feature>
<evidence type="ECO:0000256" key="6">
    <source>
        <dbReference type="SAM" id="Phobius"/>
    </source>
</evidence>
<dbReference type="InterPro" id="IPR007016">
    <property type="entry name" value="O-antigen_ligase-rel_domated"/>
</dbReference>
<dbReference type="InterPro" id="IPR051533">
    <property type="entry name" value="WaaL-like"/>
</dbReference>
<feature type="transmembrane region" description="Helical" evidence="6">
    <location>
        <begin position="129"/>
        <end position="148"/>
    </location>
</feature>
<keyword evidence="3 6" id="KW-1133">Transmembrane helix</keyword>
<dbReference type="EMBL" id="JAAGOA010000003">
    <property type="protein sequence ID" value="NED99603.1"/>
    <property type="molecule type" value="Genomic_DNA"/>
</dbReference>
<reference evidence="8 9" key="1">
    <citation type="submission" date="2020-02" db="EMBL/GenBank/DDBJ databases">
        <authorList>
            <person name="Li X.-J."/>
            <person name="Han X.-M."/>
        </authorList>
    </citation>
    <scope>NUCLEOTIDE SEQUENCE [LARGE SCALE GENOMIC DNA]</scope>
    <source>
        <strain evidence="8 9">CCTCC AB 2017055</strain>
    </source>
</reference>
<dbReference type="GO" id="GO:0016874">
    <property type="term" value="F:ligase activity"/>
    <property type="evidence" value="ECO:0007669"/>
    <property type="project" value="UniProtKB-KW"/>
</dbReference>
<feature type="transmembrane region" description="Helical" evidence="6">
    <location>
        <begin position="374"/>
        <end position="392"/>
    </location>
</feature>
<dbReference type="Proteomes" id="UP000475214">
    <property type="component" value="Unassembled WGS sequence"/>
</dbReference>
<keyword evidence="4 6" id="KW-0472">Membrane</keyword>
<feature type="transmembrane region" description="Helical" evidence="6">
    <location>
        <begin position="190"/>
        <end position="211"/>
    </location>
</feature>
<name>A0A6L9S4P1_9ACTN</name>
<protein>
    <submittedName>
        <fullName evidence="8">O-antigen ligase family protein</fullName>
    </submittedName>
</protein>
<dbReference type="GO" id="GO:0016020">
    <property type="term" value="C:membrane"/>
    <property type="evidence" value="ECO:0007669"/>
    <property type="project" value="UniProtKB-SubCell"/>
</dbReference>
<feature type="domain" description="O-antigen ligase-related" evidence="7">
    <location>
        <begin position="222"/>
        <end position="335"/>
    </location>
</feature>
<comment type="subcellular location">
    <subcellularLocation>
        <location evidence="1">Membrane</location>
        <topology evidence="1">Multi-pass membrane protein</topology>
    </subcellularLocation>
</comment>
<keyword evidence="2 6" id="KW-0812">Transmembrane</keyword>
<evidence type="ECO:0000256" key="4">
    <source>
        <dbReference type="ARBA" id="ARBA00023136"/>
    </source>
</evidence>
<keyword evidence="8" id="KW-0436">Ligase</keyword>
<evidence type="ECO:0000313" key="9">
    <source>
        <dbReference type="Proteomes" id="UP000475214"/>
    </source>
</evidence>
<evidence type="ECO:0000313" key="8">
    <source>
        <dbReference type="EMBL" id="NED99603.1"/>
    </source>
</evidence>
<gene>
    <name evidence="8" type="ORF">G1H10_05430</name>
</gene>
<organism evidence="8 9">
    <name type="scientific">Phytoactinopolyspora halotolerans</name>
    <dbReference type="NCBI Taxonomy" id="1981512"/>
    <lineage>
        <taxon>Bacteria</taxon>
        <taxon>Bacillati</taxon>
        <taxon>Actinomycetota</taxon>
        <taxon>Actinomycetes</taxon>
        <taxon>Jiangellales</taxon>
        <taxon>Jiangellaceae</taxon>
        <taxon>Phytoactinopolyspora</taxon>
    </lineage>
</organism>
<feature type="transmembrane region" description="Helical" evidence="6">
    <location>
        <begin position="241"/>
        <end position="256"/>
    </location>
</feature>
<feature type="transmembrane region" description="Helical" evidence="6">
    <location>
        <begin position="263"/>
        <end position="281"/>
    </location>
</feature>
<proteinExistence type="predicted"/>
<keyword evidence="9" id="KW-1185">Reference proteome</keyword>
<evidence type="ECO:0000256" key="2">
    <source>
        <dbReference type="ARBA" id="ARBA00022692"/>
    </source>
</evidence>
<sequence>MIIGSRPLTALILLVIFLALQFLIPARLVIGGMGAIGRPSVAIGLLLFFLWTLAFLTRRGLPDGAQPVRWIIGGYVAFQLFGYAVGIDRGLPEIEASSADRWIIFTFAMAGVALATADGMRTRHELDRLLRALVGFAAVMGVIGGLQFTQVVDITQYVRIPGLRLNAALIGVAERGGPGFPRVASTATHYIEFGVVLAMVLPLALHYALFATVRRQRVWRWLAVAVIAVGIPFSISRSATLAVGLALVLMLSVWPWRQRYNALVIAACAIAMFHVVQRGVLGTIKSLFANVENDPSVQDRIARTDYVFELWAERPWIGRGAGTFMPERYILLDNQLYMTLLEGGAVGLAALVVFFLAPYFVARSLRLRGADQETRHLAQALAVVLPVSLLASGTFDSFSFATFVGVLFVVIGAIGALWRIDGGGGGRRPLQVAALGDRLVATPWMANWSGAGRRSKSESLSTGCKHGLG</sequence>
<evidence type="ECO:0000259" key="7">
    <source>
        <dbReference type="Pfam" id="PF04932"/>
    </source>
</evidence>
<dbReference type="PANTHER" id="PTHR37422">
    <property type="entry name" value="TEICHURONIC ACID BIOSYNTHESIS PROTEIN TUAE"/>
    <property type="match status" value="1"/>
</dbReference>
<feature type="transmembrane region" description="Helical" evidence="6">
    <location>
        <begin position="398"/>
        <end position="418"/>
    </location>
</feature>
<dbReference type="AlphaFoldDB" id="A0A6L9S4P1"/>
<feature type="transmembrane region" description="Helical" evidence="6">
    <location>
        <begin position="218"/>
        <end position="235"/>
    </location>
</feature>
<evidence type="ECO:0000256" key="3">
    <source>
        <dbReference type="ARBA" id="ARBA00022989"/>
    </source>
</evidence>
<accession>A0A6L9S4P1</accession>
<feature type="transmembrane region" description="Helical" evidence="6">
    <location>
        <begin position="35"/>
        <end position="56"/>
    </location>
</feature>